<dbReference type="HOGENOM" id="CLU_2184223_0_0_1"/>
<reference evidence="1 2" key="1">
    <citation type="journal article" date="2013" name="BMC Genomics">
        <title>Genomics-driven discovery of the pneumocandin biosynthetic gene cluster in the fungus Glarea lozoyensis.</title>
        <authorList>
            <person name="Chen L."/>
            <person name="Yue Q."/>
            <person name="Zhang X."/>
            <person name="Xiang M."/>
            <person name="Wang C."/>
            <person name="Li S."/>
            <person name="Che Y."/>
            <person name="Ortiz-Lopez F.J."/>
            <person name="Bills G.F."/>
            <person name="Liu X."/>
            <person name="An Z."/>
        </authorList>
    </citation>
    <scope>NUCLEOTIDE SEQUENCE [LARGE SCALE GENOMIC DNA]</scope>
    <source>
        <strain evidence="2">ATCC 20868 / MF5171</strain>
    </source>
</reference>
<name>S3DXB7_GLAL2</name>
<dbReference type="KEGG" id="glz:GLAREA_08759"/>
<evidence type="ECO:0000313" key="1">
    <source>
        <dbReference type="EMBL" id="EPE36596.1"/>
    </source>
</evidence>
<dbReference type="RefSeq" id="XP_008075911.1">
    <property type="nucleotide sequence ID" value="XM_008077720.1"/>
</dbReference>
<sequence>MIKEKSDPLACRRTRTQVKAPYTVQDEIKHPRRSLSIFCVFCQRVIDQWPRSTAETPRFKHHSSLGTLQRSADQGCGLCAQFIVGVEELEEAENFDVDGKPELLGLLND</sequence>
<dbReference type="GeneID" id="19467807"/>
<accession>S3DXB7</accession>
<evidence type="ECO:0000313" key="2">
    <source>
        <dbReference type="Proteomes" id="UP000016922"/>
    </source>
</evidence>
<protein>
    <submittedName>
        <fullName evidence="1">Uncharacterized protein</fullName>
    </submittedName>
</protein>
<gene>
    <name evidence="1" type="ORF">GLAREA_08759</name>
</gene>
<dbReference type="Proteomes" id="UP000016922">
    <property type="component" value="Unassembled WGS sequence"/>
</dbReference>
<organism evidence="1 2">
    <name type="scientific">Glarea lozoyensis (strain ATCC 20868 / MF5171)</name>
    <dbReference type="NCBI Taxonomy" id="1116229"/>
    <lineage>
        <taxon>Eukaryota</taxon>
        <taxon>Fungi</taxon>
        <taxon>Dikarya</taxon>
        <taxon>Ascomycota</taxon>
        <taxon>Pezizomycotina</taxon>
        <taxon>Leotiomycetes</taxon>
        <taxon>Helotiales</taxon>
        <taxon>Helotiaceae</taxon>
        <taxon>Glarea</taxon>
    </lineage>
</organism>
<dbReference type="AlphaFoldDB" id="S3DXB7"/>
<dbReference type="EMBL" id="KE145352">
    <property type="protein sequence ID" value="EPE36596.1"/>
    <property type="molecule type" value="Genomic_DNA"/>
</dbReference>
<proteinExistence type="predicted"/>
<keyword evidence="2" id="KW-1185">Reference proteome</keyword>